<keyword evidence="3 7" id="KW-0276">Fatty acid metabolism</keyword>
<evidence type="ECO:0000313" key="9">
    <source>
        <dbReference type="EMBL" id="MBG6134193.1"/>
    </source>
</evidence>
<organism evidence="9 10">
    <name type="scientific">Longispora fulva</name>
    <dbReference type="NCBI Taxonomy" id="619741"/>
    <lineage>
        <taxon>Bacteria</taxon>
        <taxon>Bacillati</taxon>
        <taxon>Actinomycetota</taxon>
        <taxon>Actinomycetes</taxon>
        <taxon>Micromonosporales</taxon>
        <taxon>Micromonosporaceae</taxon>
        <taxon>Longispora</taxon>
    </lineage>
</organism>
<dbReference type="PROSITE" id="PS00188">
    <property type="entry name" value="BIOTIN"/>
    <property type="match status" value="1"/>
</dbReference>
<keyword evidence="10" id="KW-1185">Reference proteome</keyword>
<accession>A0A8J7G5S7</accession>
<dbReference type="EMBL" id="JADOUF010000001">
    <property type="protein sequence ID" value="MBG6134193.1"/>
    <property type="molecule type" value="Genomic_DNA"/>
</dbReference>
<reference evidence="9" key="1">
    <citation type="submission" date="2020-11" db="EMBL/GenBank/DDBJ databases">
        <title>Sequencing the genomes of 1000 actinobacteria strains.</title>
        <authorList>
            <person name="Klenk H.-P."/>
        </authorList>
    </citation>
    <scope>NUCLEOTIDE SEQUENCE</scope>
    <source>
        <strain evidence="9">DSM 45356</strain>
    </source>
</reference>
<comment type="function">
    <text evidence="7">This protein is a component of the acetyl coenzyme A carboxylase complex; first, biotin carboxylase catalyzes the carboxylation of the carrier protein and then the transcarboxylase transfers the carboxyl group to form malonyl-CoA.</text>
</comment>
<dbReference type="InterPro" id="IPR001882">
    <property type="entry name" value="Biotin_BS"/>
</dbReference>
<dbReference type="AlphaFoldDB" id="A0A8J7G5S7"/>
<dbReference type="GO" id="GO:0009317">
    <property type="term" value="C:acetyl-CoA carboxylase complex"/>
    <property type="evidence" value="ECO:0007669"/>
    <property type="project" value="InterPro"/>
</dbReference>
<proteinExistence type="predicted"/>
<dbReference type="InterPro" id="IPR000089">
    <property type="entry name" value="Biotin_lipoyl"/>
</dbReference>
<keyword evidence="6 7" id="KW-0092">Biotin</keyword>
<comment type="caution">
    <text evidence="9">The sequence shown here is derived from an EMBL/GenBank/DDBJ whole genome shotgun (WGS) entry which is preliminary data.</text>
</comment>
<comment type="pathway">
    <text evidence="1 7">Lipid metabolism; fatty acid biosynthesis.</text>
</comment>
<sequence>MTEPGPADNLAELEAVQQTALRLLAGVPRLPATLRVQSGGVTLELEWGAGPAASVGPAVPVDVPLVEVTADHIHAPTVGVFYRAPAPGSQPFVEEGTVVSPGQQVALVEAMKLMIPVTADRHCRIVEAMLPDGTPVEFGQRLFVVAPVEEA</sequence>
<name>A0A8J7G5S7_9ACTN</name>
<evidence type="ECO:0000256" key="7">
    <source>
        <dbReference type="RuleBase" id="RU364072"/>
    </source>
</evidence>
<evidence type="ECO:0000256" key="3">
    <source>
        <dbReference type="ARBA" id="ARBA00022832"/>
    </source>
</evidence>
<dbReference type="Proteomes" id="UP000622552">
    <property type="component" value="Unassembled WGS sequence"/>
</dbReference>
<dbReference type="CDD" id="cd06850">
    <property type="entry name" value="biotinyl_domain"/>
    <property type="match status" value="1"/>
</dbReference>
<evidence type="ECO:0000256" key="2">
    <source>
        <dbReference type="ARBA" id="ARBA00022516"/>
    </source>
</evidence>
<evidence type="ECO:0000313" key="10">
    <source>
        <dbReference type="Proteomes" id="UP000622552"/>
    </source>
</evidence>
<protein>
    <recommendedName>
        <fullName evidence="7">Biotin carboxyl carrier protein of acetyl-CoA carboxylase</fullName>
    </recommendedName>
</protein>
<dbReference type="Pfam" id="PF00364">
    <property type="entry name" value="Biotin_lipoyl"/>
    <property type="match status" value="1"/>
</dbReference>
<dbReference type="SUPFAM" id="SSF51230">
    <property type="entry name" value="Single hybrid motif"/>
    <property type="match status" value="1"/>
</dbReference>
<evidence type="ECO:0000256" key="4">
    <source>
        <dbReference type="ARBA" id="ARBA00023098"/>
    </source>
</evidence>
<dbReference type="RefSeq" id="WP_197001456.1">
    <property type="nucleotide sequence ID" value="NZ_BONS01000034.1"/>
</dbReference>
<dbReference type="Gene3D" id="2.40.50.100">
    <property type="match status" value="1"/>
</dbReference>
<dbReference type="GO" id="GO:0003989">
    <property type="term" value="F:acetyl-CoA carboxylase activity"/>
    <property type="evidence" value="ECO:0007669"/>
    <property type="project" value="InterPro"/>
</dbReference>
<dbReference type="InterPro" id="IPR011053">
    <property type="entry name" value="Single_hybrid_motif"/>
</dbReference>
<dbReference type="UniPathway" id="UPA00094"/>
<evidence type="ECO:0000256" key="5">
    <source>
        <dbReference type="ARBA" id="ARBA00023160"/>
    </source>
</evidence>
<dbReference type="GO" id="GO:0006633">
    <property type="term" value="P:fatty acid biosynthetic process"/>
    <property type="evidence" value="ECO:0007669"/>
    <property type="project" value="UniProtKB-UniPathway"/>
</dbReference>
<gene>
    <name evidence="9" type="ORF">IW245_000387</name>
</gene>
<evidence type="ECO:0000256" key="1">
    <source>
        <dbReference type="ARBA" id="ARBA00005194"/>
    </source>
</evidence>
<keyword evidence="2 7" id="KW-0444">Lipid biosynthesis</keyword>
<evidence type="ECO:0000259" key="8">
    <source>
        <dbReference type="Pfam" id="PF00364"/>
    </source>
</evidence>
<feature type="domain" description="Lipoyl-binding" evidence="8">
    <location>
        <begin position="72"/>
        <end position="144"/>
    </location>
</feature>
<keyword evidence="5 7" id="KW-0275">Fatty acid biosynthesis</keyword>
<dbReference type="PRINTS" id="PR01071">
    <property type="entry name" value="ACOABIOTINCC"/>
</dbReference>
<dbReference type="InterPro" id="IPR001249">
    <property type="entry name" value="AcCoA_biotinCC"/>
</dbReference>
<keyword evidence="4 7" id="KW-0443">Lipid metabolism</keyword>
<evidence type="ECO:0000256" key="6">
    <source>
        <dbReference type="ARBA" id="ARBA00023267"/>
    </source>
</evidence>